<keyword evidence="1" id="KW-0472">Membrane</keyword>
<dbReference type="InterPro" id="IPR052994">
    <property type="entry name" value="Tiny_macrocysts_regulators"/>
</dbReference>
<dbReference type="InterPro" id="IPR057352">
    <property type="entry name" value="TPR_TmcB/C"/>
</dbReference>
<sequence>MSSSLEKKWQSPLPETSDPVHYESYIIYPQIKKALKKYIFSSLYILFPYEQETSSSKRQQMIFFLLNSVIQSLQLQALLWFSPPSSNSISVLPTFWKILGYSRFDNICVAFDFIPGCLYVSLVTVGVMFLAFWTYFTVSTIRHKETVIIKGIIRKGILMISKIFYIPIMTLLWVAFKYSVMGDLEVKEYGGKSDKLTFTGSAIVVGFMIAVLYVQAWVFWNFCYDIRHSYSESSIYCRSHSVCERLKIYIYTTATALYAFFAADHQQVFRASLGLACLILSWNYLNYQPYYCTYTNAIKITKYISCTSCSLFLILGYLADNEAYPFLLYVIIQPIIIILSFIKVHEYILKDQGNYIQANNIYQFERRLRFILTDPLADKKVVLEAFAECYKKKQYGRNCFLVIWNTCFCFFTLNDYCLTRIKIGTETDRLTNLDEEFQIYKLRKTIISTETLYQEDIDYLDFRLKFERVKKQDMELCGCLIEFIKLINGKSSRKYLFSILIPKIAKLLTKVNKNYLDLIIHYPNSTSLMDYFSGFLSEIMNQKDRAKSLINKKQEILASNSLTKLKRISYFDEENGLMIISGSSNAFAIITYANATIGKILHQPESTIIGNNISTYVPSPFDINHDSHMKKFLIDCSSAEIRLPLGLFLQTQSGFLVECYIQVRCTALESSPFFLVLLKERKTTRGIAIISNQGFIQNHSENFPYLLGLKCPSVKDEHLDQYLNGIKFLHMENSNPIAIRKPKSNLVIIKSFKLIKNKYVNIAYLVNDIEEIIDWKKGKFNQETHYVIGQKIDVANTIDTDIFNDKLDHYNNPTKEPQDIQESNNEVQIINLSDQLIASTIIKRVSLSRNMIKNFEQETDFSSNSMFESVKKIFTIFKYLACISFFIVLGIQAGIVGFIKIKYKIHDYNFLQDLAEAGSQMLDSSFISRQIYLANESPLYLTDDFNAYNSLYSSLKNLTKNLNDHKNHISCPAENILIKPLNLQYIPSTFQYTHNSLLDLLTIYLTYMQEFIAKQDKNALKYMLINGIITSSAFIDSYKSIVSCKKNDISSINDILNILTICSIITVVLSVLIMGFCIFRINRNYKLLWRRFKYVAKGKVTELKRRVIERLIDIHQQIEYEVENEDSTEYKLKEDSELFIYLWRLIVYIAMVVSFYFYVFYYIKIQLDTSISFQFESYIVIYDQRFSSLLLTLWLGEYYQSNSENSIDKLYANNTLIKIPVLNIVSLQNDLIEDQEFFLKEDTKNVLSTGTFNTIFEEDTSRIGGVYGIVNEIISASYELIVDNSTEKYYEFRILIEKYKKSNTMLRDKINKDVQGIYTEKIDDFIIVCSWYLGFAYVFFMVLFNYLIYLHAKKVESIHKLGEFIPTKKNVGKDE</sequence>
<dbReference type="EMBL" id="MPUH01001058">
    <property type="protein sequence ID" value="OMJ70742.1"/>
    <property type="molecule type" value="Genomic_DNA"/>
</dbReference>
<protein>
    <recommendedName>
        <fullName evidence="2">TmcB/TmcC TPR repeats domain-containing protein</fullName>
    </recommendedName>
</protein>
<gene>
    <name evidence="3" type="ORF">SteCoe_31220</name>
</gene>
<keyword evidence="4" id="KW-1185">Reference proteome</keyword>
<comment type="caution">
    <text evidence="3">The sequence shown here is derived from an EMBL/GenBank/DDBJ whole genome shotgun (WGS) entry which is preliminary data.</text>
</comment>
<dbReference type="OrthoDB" id="325984at2759"/>
<proteinExistence type="predicted"/>
<organism evidence="3 4">
    <name type="scientific">Stentor coeruleus</name>
    <dbReference type="NCBI Taxonomy" id="5963"/>
    <lineage>
        <taxon>Eukaryota</taxon>
        <taxon>Sar</taxon>
        <taxon>Alveolata</taxon>
        <taxon>Ciliophora</taxon>
        <taxon>Postciliodesmatophora</taxon>
        <taxon>Heterotrichea</taxon>
        <taxon>Heterotrichida</taxon>
        <taxon>Stentoridae</taxon>
        <taxon>Stentor</taxon>
    </lineage>
</organism>
<feature type="transmembrane region" description="Helical" evidence="1">
    <location>
        <begin position="876"/>
        <end position="899"/>
    </location>
</feature>
<dbReference type="Pfam" id="PF25474">
    <property type="entry name" value="TPR_TmcB"/>
    <property type="match status" value="1"/>
</dbReference>
<name>A0A1R2B1T4_9CILI</name>
<evidence type="ECO:0000313" key="4">
    <source>
        <dbReference type="Proteomes" id="UP000187209"/>
    </source>
</evidence>
<feature type="transmembrane region" description="Helical" evidence="1">
    <location>
        <begin position="1141"/>
        <end position="1163"/>
    </location>
</feature>
<feature type="transmembrane region" description="Helical" evidence="1">
    <location>
        <begin position="269"/>
        <end position="288"/>
    </location>
</feature>
<keyword evidence="1" id="KW-1133">Transmembrane helix</keyword>
<dbReference type="Proteomes" id="UP000187209">
    <property type="component" value="Unassembled WGS sequence"/>
</dbReference>
<dbReference type="PANTHER" id="PTHR31600">
    <property type="entry name" value="TINY MACROCYSTS PROTEIN B-RELATED"/>
    <property type="match status" value="1"/>
</dbReference>
<reference evidence="3 4" key="1">
    <citation type="submission" date="2016-11" db="EMBL/GenBank/DDBJ databases">
        <title>The macronuclear genome of Stentor coeruleus: a giant cell with tiny introns.</title>
        <authorList>
            <person name="Slabodnick M."/>
            <person name="Ruby J.G."/>
            <person name="Reiff S.B."/>
            <person name="Swart E.C."/>
            <person name="Gosai S."/>
            <person name="Prabakaran S."/>
            <person name="Witkowska E."/>
            <person name="Larue G.E."/>
            <person name="Fisher S."/>
            <person name="Freeman R.M."/>
            <person name="Gunawardena J."/>
            <person name="Chu W."/>
            <person name="Stover N.A."/>
            <person name="Gregory B.D."/>
            <person name="Nowacki M."/>
            <person name="Derisi J."/>
            <person name="Roy S.W."/>
            <person name="Marshall W.F."/>
            <person name="Sood P."/>
        </authorList>
    </citation>
    <scope>NUCLEOTIDE SEQUENCE [LARGE SCALE GENOMIC DNA]</scope>
    <source>
        <strain evidence="3">WM001</strain>
    </source>
</reference>
<evidence type="ECO:0000259" key="2">
    <source>
        <dbReference type="Pfam" id="PF25474"/>
    </source>
</evidence>
<feature type="transmembrane region" description="Helical" evidence="1">
    <location>
        <begin position="1055"/>
        <end position="1081"/>
    </location>
</feature>
<dbReference type="PANTHER" id="PTHR31600:SF2">
    <property type="entry name" value="GAMETE ENRICHED GENE 10 PROTEIN-RELATED"/>
    <property type="match status" value="1"/>
</dbReference>
<feature type="transmembrane region" description="Helical" evidence="1">
    <location>
        <begin position="324"/>
        <end position="342"/>
    </location>
</feature>
<keyword evidence="1" id="KW-0812">Transmembrane</keyword>
<feature type="transmembrane region" description="Helical" evidence="1">
    <location>
        <begin position="300"/>
        <end position="318"/>
    </location>
</feature>
<feature type="transmembrane region" description="Helical" evidence="1">
    <location>
        <begin position="196"/>
        <end position="220"/>
    </location>
</feature>
<feature type="transmembrane region" description="Helical" evidence="1">
    <location>
        <begin position="1331"/>
        <end position="1350"/>
    </location>
</feature>
<feature type="transmembrane region" description="Helical" evidence="1">
    <location>
        <begin position="395"/>
        <end position="413"/>
    </location>
</feature>
<accession>A0A1R2B1T4</accession>
<feature type="transmembrane region" description="Helical" evidence="1">
    <location>
        <begin position="113"/>
        <end position="136"/>
    </location>
</feature>
<evidence type="ECO:0000256" key="1">
    <source>
        <dbReference type="SAM" id="Phobius"/>
    </source>
</evidence>
<evidence type="ECO:0000313" key="3">
    <source>
        <dbReference type="EMBL" id="OMJ70742.1"/>
    </source>
</evidence>
<feature type="transmembrane region" description="Helical" evidence="1">
    <location>
        <begin position="61"/>
        <end position="81"/>
    </location>
</feature>
<feature type="domain" description="TmcB/TmcC TPR repeats" evidence="2">
    <location>
        <begin position="457"/>
        <end position="557"/>
    </location>
</feature>
<feature type="transmembrane region" description="Helical" evidence="1">
    <location>
        <begin position="246"/>
        <end position="263"/>
    </location>
</feature>
<feature type="transmembrane region" description="Helical" evidence="1">
    <location>
        <begin position="157"/>
        <end position="176"/>
    </location>
</feature>